<organism evidence="2 3">
    <name type="scientific">Actinoplanes flavus</name>
    <dbReference type="NCBI Taxonomy" id="2820290"/>
    <lineage>
        <taxon>Bacteria</taxon>
        <taxon>Bacillati</taxon>
        <taxon>Actinomycetota</taxon>
        <taxon>Actinomycetes</taxon>
        <taxon>Micromonosporales</taxon>
        <taxon>Micromonosporaceae</taxon>
        <taxon>Actinoplanes</taxon>
    </lineage>
</organism>
<protein>
    <recommendedName>
        <fullName evidence="4">DUF4440 domain-containing protein</fullName>
    </recommendedName>
</protein>
<feature type="signal peptide" evidence="1">
    <location>
        <begin position="1"/>
        <end position="22"/>
    </location>
</feature>
<dbReference type="Proteomes" id="UP000679690">
    <property type="component" value="Unassembled WGS sequence"/>
</dbReference>
<dbReference type="PROSITE" id="PS51257">
    <property type="entry name" value="PROKAR_LIPOPROTEIN"/>
    <property type="match status" value="1"/>
</dbReference>
<evidence type="ECO:0000313" key="3">
    <source>
        <dbReference type="Proteomes" id="UP000679690"/>
    </source>
</evidence>
<keyword evidence="3" id="KW-1185">Reference proteome</keyword>
<keyword evidence="1" id="KW-0732">Signal</keyword>
<feature type="chain" id="PRO_5046149604" description="DUF4440 domain-containing protein" evidence="1">
    <location>
        <begin position="23"/>
        <end position="164"/>
    </location>
</feature>
<reference evidence="2 3" key="1">
    <citation type="submission" date="2021-03" db="EMBL/GenBank/DDBJ databases">
        <title>Actinoplanes flavus sp. nov., a novel actinomycete isolated from Coconut Palm rhizosphere soil.</title>
        <authorList>
            <person name="Luo X."/>
        </authorList>
    </citation>
    <scope>NUCLEOTIDE SEQUENCE [LARGE SCALE GENOMIC DNA]</scope>
    <source>
        <strain evidence="2 3">NEAU-H7</strain>
    </source>
</reference>
<evidence type="ECO:0008006" key="4">
    <source>
        <dbReference type="Google" id="ProtNLM"/>
    </source>
</evidence>
<gene>
    <name evidence="2" type="ORF">J5X75_41125</name>
</gene>
<proteinExistence type="predicted"/>
<sequence>MRTFRWSLAAAGLLASTACTPAAPATDAASSAPALPPDVDAAYQEFWATWQAAMASPDYDVERLGARVGDPLLETLQTNLRKTREQHVVTRGQATHQIRQVEADGGAWWVTDCVGIGGWQLYDAGSASPIAGQADGPRSQLTMLVLRRQDGAWKATNMYDSGVC</sequence>
<comment type="caution">
    <text evidence="2">The sequence shown here is derived from an EMBL/GenBank/DDBJ whole genome shotgun (WGS) entry which is preliminary data.</text>
</comment>
<accession>A0ABS3UZB5</accession>
<dbReference type="RefSeq" id="WP_208473155.1">
    <property type="nucleotide sequence ID" value="NZ_JAGFNS010000048.1"/>
</dbReference>
<name>A0ABS3UZB5_9ACTN</name>
<evidence type="ECO:0000313" key="2">
    <source>
        <dbReference type="EMBL" id="MBO3743917.1"/>
    </source>
</evidence>
<dbReference type="EMBL" id="JAGFNS010000048">
    <property type="protein sequence ID" value="MBO3743917.1"/>
    <property type="molecule type" value="Genomic_DNA"/>
</dbReference>
<evidence type="ECO:0000256" key="1">
    <source>
        <dbReference type="SAM" id="SignalP"/>
    </source>
</evidence>